<dbReference type="HOGENOM" id="CLU_2661536_0_0_1"/>
<keyword evidence="3" id="KW-1185">Reference proteome</keyword>
<protein>
    <submittedName>
        <fullName evidence="1 2">Uncharacterized protein</fullName>
    </submittedName>
</protein>
<dbReference type="EnsemblMetazoa" id="CapteT122939">
    <property type="protein sequence ID" value="CapteP122939"/>
    <property type="gene ID" value="CapteG122939"/>
</dbReference>
<evidence type="ECO:0000313" key="1">
    <source>
        <dbReference type="EMBL" id="ELT94824.1"/>
    </source>
</evidence>
<dbReference type="Proteomes" id="UP000014760">
    <property type="component" value="Unassembled WGS sequence"/>
</dbReference>
<dbReference type="EMBL" id="AMQN01028955">
    <property type="status" value="NOT_ANNOTATED_CDS"/>
    <property type="molecule type" value="Genomic_DNA"/>
</dbReference>
<dbReference type="EMBL" id="KB309295">
    <property type="protein sequence ID" value="ELT94824.1"/>
    <property type="molecule type" value="Genomic_DNA"/>
</dbReference>
<gene>
    <name evidence="1" type="ORF">CAPTEDRAFT_122939</name>
</gene>
<name>R7TMH9_CAPTE</name>
<evidence type="ECO:0000313" key="3">
    <source>
        <dbReference type="Proteomes" id="UP000014760"/>
    </source>
</evidence>
<evidence type="ECO:0000313" key="2">
    <source>
        <dbReference type="EnsemblMetazoa" id="CapteP122939"/>
    </source>
</evidence>
<reference evidence="1 3" key="2">
    <citation type="journal article" date="2013" name="Nature">
        <title>Insights into bilaterian evolution from three spiralian genomes.</title>
        <authorList>
            <person name="Simakov O."/>
            <person name="Marletaz F."/>
            <person name="Cho S.J."/>
            <person name="Edsinger-Gonzales E."/>
            <person name="Havlak P."/>
            <person name="Hellsten U."/>
            <person name="Kuo D.H."/>
            <person name="Larsson T."/>
            <person name="Lv J."/>
            <person name="Arendt D."/>
            <person name="Savage R."/>
            <person name="Osoegawa K."/>
            <person name="de Jong P."/>
            <person name="Grimwood J."/>
            <person name="Chapman J.A."/>
            <person name="Shapiro H."/>
            <person name="Aerts A."/>
            <person name="Otillar R.P."/>
            <person name="Terry A.Y."/>
            <person name="Boore J.L."/>
            <person name="Grigoriev I.V."/>
            <person name="Lindberg D.R."/>
            <person name="Seaver E.C."/>
            <person name="Weisblat D.A."/>
            <person name="Putnam N.H."/>
            <person name="Rokhsar D.S."/>
        </authorList>
    </citation>
    <scope>NUCLEOTIDE SEQUENCE</scope>
    <source>
        <strain evidence="1 3">I ESC-2004</strain>
    </source>
</reference>
<accession>R7TMH9</accession>
<reference evidence="2" key="3">
    <citation type="submission" date="2015-06" db="UniProtKB">
        <authorList>
            <consortium name="EnsemblMetazoa"/>
        </authorList>
    </citation>
    <scope>IDENTIFICATION</scope>
</reference>
<dbReference type="AlphaFoldDB" id="R7TMH9"/>
<dbReference type="OrthoDB" id="5805194at2759"/>
<reference evidence="3" key="1">
    <citation type="submission" date="2012-12" db="EMBL/GenBank/DDBJ databases">
        <authorList>
            <person name="Hellsten U."/>
            <person name="Grimwood J."/>
            <person name="Chapman J.A."/>
            <person name="Shapiro H."/>
            <person name="Aerts A."/>
            <person name="Otillar R.P."/>
            <person name="Terry A.Y."/>
            <person name="Boore J.L."/>
            <person name="Simakov O."/>
            <person name="Marletaz F."/>
            <person name="Cho S.-J."/>
            <person name="Edsinger-Gonzales E."/>
            <person name="Havlak P."/>
            <person name="Kuo D.-H."/>
            <person name="Larsson T."/>
            <person name="Lv J."/>
            <person name="Arendt D."/>
            <person name="Savage R."/>
            <person name="Osoegawa K."/>
            <person name="de Jong P."/>
            <person name="Lindberg D.R."/>
            <person name="Seaver E.C."/>
            <person name="Weisblat D.A."/>
            <person name="Putnam N.H."/>
            <person name="Grigoriev I.V."/>
            <person name="Rokhsar D.S."/>
        </authorList>
    </citation>
    <scope>NUCLEOTIDE SEQUENCE</scope>
    <source>
        <strain evidence="3">I ESC-2004</strain>
    </source>
</reference>
<feature type="non-terminal residue" evidence="1">
    <location>
        <position position="1"/>
    </location>
</feature>
<proteinExistence type="predicted"/>
<sequence length="76" mass="8783">YLTTWITVVILELIHAKNPDFGRDVFIRLKTNALRGSLVIHDNSSNRMALRRRWFIQISSLSTFDVWVLAKHGCNG</sequence>
<organism evidence="1">
    <name type="scientific">Capitella teleta</name>
    <name type="common">Polychaete worm</name>
    <dbReference type="NCBI Taxonomy" id="283909"/>
    <lineage>
        <taxon>Eukaryota</taxon>
        <taxon>Metazoa</taxon>
        <taxon>Spiralia</taxon>
        <taxon>Lophotrochozoa</taxon>
        <taxon>Annelida</taxon>
        <taxon>Polychaeta</taxon>
        <taxon>Sedentaria</taxon>
        <taxon>Scolecida</taxon>
        <taxon>Capitellidae</taxon>
        <taxon>Capitella</taxon>
    </lineage>
</organism>